<comment type="cofactor">
    <cofactor evidence="1">
        <name>FMN</name>
        <dbReference type="ChEBI" id="CHEBI:58210"/>
    </cofactor>
</comment>
<comment type="cofactor">
    <cofactor evidence="2">
        <name>[4Fe-4S] cluster</name>
        <dbReference type="ChEBI" id="CHEBI:49883"/>
    </cofactor>
</comment>
<dbReference type="EMBL" id="APVH01000028">
    <property type="protein sequence ID" value="EPX81867.1"/>
    <property type="molecule type" value="Genomic_DNA"/>
</dbReference>
<evidence type="ECO:0000256" key="5">
    <source>
        <dbReference type="ARBA" id="ARBA00022643"/>
    </source>
</evidence>
<reference evidence="13" key="1">
    <citation type="journal article" date="2014" name="Stand. Genomic Sci.">
        <title>Genome sequence of the exopolysaccharide-producing Salipiger mucosus type strain (DSM 16094(T)), a moderately halophilic member of the Roseobacter clade.</title>
        <authorList>
            <person name="Riedel T."/>
            <person name="Spring S."/>
            <person name="Fiebig A."/>
            <person name="Petersen J."/>
            <person name="Kyrpides N.C."/>
            <person name="Goker M."/>
            <person name="Klenk H.P."/>
        </authorList>
    </citation>
    <scope>NUCLEOTIDE SEQUENCE [LARGE SCALE GENOMIC DNA]</scope>
    <source>
        <strain evidence="13">DSM 16094</strain>
    </source>
</reference>
<dbReference type="InterPro" id="IPR051793">
    <property type="entry name" value="NADH:flavin_oxidoreductase"/>
</dbReference>
<dbReference type="SUPFAM" id="SSF51905">
    <property type="entry name" value="FAD/NAD(P)-binding domain"/>
    <property type="match status" value="1"/>
</dbReference>
<dbReference type="InterPro" id="IPR001155">
    <property type="entry name" value="OxRdtase_FMN_N"/>
</dbReference>
<evidence type="ECO:0000256" key="6">
    <source>
        <dbReference type="ARBA" id="ARBA00022723"/>
    </source>
</evidence>
<dbReference type="InterPro" id="IPR013785">
    <property type="entry name" value="Aldolase_TIM"/>
</dbReference>
<dbReference type="PRINTS" id="PR00419">
    <property type="entry name" value="ADXRDTASE"/>
</dbReference>
<accession>S9QQD5</accession>
<feature type="domain" description="NADH:flavin oxidoreductase/NADH oxidase N-terminal" evidence="10">
    <location>
        <begin position="19"/>
        <end position="348"/>
    </location>
</feature>
<dbReference type="HOGENOM" id="CLU_012153_1_2_5"/>
<dbReference type="PANTHER" id="PTHR42917">
    <property type="entry name" value="2,4-DIENOYL-COA REDUCTASE"/>
    <property type="match status" value="1"/>
</dbReference>
<keyword evidence="6" id="KW-0479">Metal-binding</keyword>
<proteinExistence type="inferred from homology"/>
<dbReference type="InterPro" id="IPR036188">
    <property type="entry name" value="FAD/NAD-bd_sf"/>
</dbReference>
<keyword evidence="9" id="KW-0411">Iron-sulfur</keyword>
<dbReference type="GO" id="GO:0046872">
    <property type="term" value="F:metal ion binding"/>
    <property type="evidence" value="ECO:0007669"/>
    <property type="project" value="UniProtKB-KW"/>
</dbReference>
<dbReference type="Gene3D" id="3.50.50.60">
    <property type="entry name" value="FAD/NAD(P)-binding domain"/>
    <property type="match status" value="1"/>
</dbReference>
<dbReference type="Gene3D" id="3.40.50.720">
    <property type="entry name" value="NAD(P)-binding Rossmann-like Domain"/>
    <property type="match status" value="1"/>
</dbReference>
<evidence type="ECO:0000256" key="8">
    <source>
        <dbReference type="ARBA" id="ARBA00023004"/>
    </source>
</evidence>
<protein>
    <submittedName>
        <fullName evidence="12">Uncharacterized protein</fullName>
    </submittedName>
</protein>
<evidence type="ECO:0000256" key="1">
    <source>
        <dbReference type="ARBA" id="ARBA00001917"/>
    </source>
</evidence>
<name>S9QQD5_9RHOB</name>
<keyword evidence="13" id="KW-1185">Reference proteome</keyword>
<dbReference type="InterPro" id="IPR023753">
    <property type="entry name" value="FAD/NAD-binding_dom"/>
</dbReference>
<evidence type="ECO:0000259" key="10">
    <source>
        <dbReference type="Pfam" id="PF00724"/>
    </source>
</evidence>
<evidence type="ECO:0000259" key="11">
    <source>
        <dbReference type="Pfam" id="PF07992"/>
    </source>
</evidence>
<keyword evidence="5" id="KW-0288">FMN</keyword>
<organism evidence="12 13">
    <name type="scientific">Salipiger mucosus DSM 16094</name>
    <dbReference type="NCBI Taxonomy" id="1123237"/>
    <lineage>
        <taxon>Bacteria</taxon>
        <taxon>Pseudomonadati</taxon>
        <taxon>Pseudomonadota</taxon>
        <taxon>Alphaproteobacteria</taxon>
        <taxon>Rhodobacterales</taxon>
        <taxon>Roseobacteraceae</taxon>
        <taxon>Salipiger</taxon>
    </lineage>
</organism>
<dbReference type="GO" id="GO:0010181">
    <property type="term" value="F:FMN binding"/>
    <property type="evidence" value="ECO:0007669"/>
    <property type="project" value="InterPro"/>
</dbReference>
<dbReference type="Pfam" id="PF00724">
    <property type="entry name" value="Oxidored_FMN"/>
    <property type="match status" value="1"/>
</dbReference>
<dbReference type="Gene3D" id="3.20.20.70">
    <property type="entry name" value="Aldolase class I"/>
    <property type="match status" value="1"/>
</dbReference>
<dbReference type="STRING" id="1123237.Salmuc_00181"/>
<evidence type="ECO:0000256" key="2">
    <source>
        <dbReference type="ARBA" id="ARBA00001966"/>
    </source>
</evidence>
<dbReference type="GO" id="GO:0033543">
    <property type="term" value="P:fatty acid beta-oxidation, unsaturated, even number, reductase/isomerase pathway"/>
    <property type="evidence" value="ECO:0007669"/>
    <property type="project" value="TreeGrafter"/>
</dbReference>
<dbReference type="SUPFAM" id="SSF51395">
    <property type="entry name" value="FMN-linked oxidoreductases"/>
    <property type="match status" value="1"/>
</dbReference>
<keyword evidence="4" id="KW-0285">Flavoprotein</keyword>
<evidence type="ECO:0000256" key="9">
    <source>
        <dbReference type="ARBA" id="ARBA00023014"/>
    </source>
</evidence>
<dbReference type="PANTHER" id="PTHR42917:SF2">
    <property type="entry name" value="2,4-DIENOYL-COA REDUCTASE [(2E)-ENOYL-COA-PRODUCING]"/>
    <property type="match status" value="1"/>
</dbReference>
<dbReference type="eggNOG" id="COG1902">
    <property type="taxonomic scope" value="Bacteria"/>
</dbReference>
<evidence type="ECO:0000313" key="13">
    <source>
        <dbReference type="Proteomes" id="UP000015347"/>
    </source>
</evidence>
<sequence>MKDDLHSDVAEGGGAFVHLFEPITINGCRIRNRIVMTGHGTGMPTDGTPNDRMVAYYAERARGEVGLIMLGTQQVHPSSPGITGLLTNYDDRIVPGLARVARAVQAEGGRIFGYLGHMGMATSARPVALWSASADYEQKYGEVAHAMTAGEIAELVAAFAAAARRNLEAGLDGIEVHCGHGLLLNQFLSPLTNHRTDAYGGSVENRTRFPREVLAAVRAEIGPDVPLGIRVSGDELIPGGLTAEDMAVICPMLVEAGALDYLDVSAGSDGDLVSNMLHEPPMGLPPAPFASLAGRIRSACPGTAVLHATRIHTAAEAEALLARGDADMAGMVRPLIADPHLPAKARRGGTDRVTPCVACEQACFGRLYRGRHISCVGNPTTGREERWHALPPIERARRVSVIGAGPSGMEAARVAALRGHDVTLYDEHECLGGRMNVARLPEGRAEWGRMIDHKAAEIERLGVTLRLGARASAARIAEAAPDVVLLACGARPGTLRTPGAEAAPILTVDEAVQDPARCGARVLVIDNMNRTPGMAAAIHLARLGRNVDLSTQGLHAGHNLVIQNLTYFWKQAAELGVTFLPATRPARFDGGRVTLENVFSRQPMPLRSYDSIVLADPGLPRDTLRAPLEAAGLTVRAIGDCYAPRDIEAAFLDGYEAALAL</sequence>
<evidence type="ECO:0000256" key="3">
    <source>
        <dbReference type="ARBA" id="ARBA00011048"/>
    </source>
</evidence>
<dbReference type="AlphaFoldDB" id="S9QQD5"/>
<comment type="similarity">
    <text evidence="3">In the N-terminal section; belongs to the NADH:flavin oxidoreductase/NADH oxidase family.</text>
</comment>
<gene>
    <name evidence="12" type="ORF">Salmuc_00181</name>
</gene>
<dbReference type="GO" id="GO:0051536">
    <property type="term" value="F:iron-sulfur cluster binding"/>
    <property type="evidence" value="ECO:0007669"/>
    <property type="project" value="UniProtKB-KW"/>
</dbReference>
<evidence type="ECO:0000256" key="7">
    <source>
        <dbReference type="ARBA" id="ARBA00023002"/>
    </source>
</evidence>
<dbReference type="RefSeq" id="WP_020040250.1">
    <property type="nucleotide sequence ID" value="NZ_KE557276.1"/>
</dbReference>
<keyword evidence="8" id="KW-0408">Iron</keyword>
<feature type="domain" description="FAD/NAD(P)-binding" evidence="11">
    <location>
        <begin position="398"/>
        <end position="596"/>
    </location>
</feature>
<dbReference type="Proteomes" id="UP000015347">
    <property type="component" value="Unassembled WGS sequence"/>
</dbReference>
<comment type="caution">
    <text evidence="12">The sequence shown here is derived from an EMBL/GenBank/DDBJ whole genome shotgun (WGS) entry which is preliminary data.</text>
</comment>
<dbReference type="OrthoDB" id="9784632at2"/>
<evidence type="ECO:0000256" key="4">
    <source>
        <dbReference type="ARBA" id="ARBA00022630"/>
    </source>
</evidence>
<keyword evidence="7" id="KW-0560">Oxidoreductase</keyword>
<evidence type="ECO:0000313" key="12">
    <source>
        <dbReference type="EMBL" id="EPX81867.1"/>
    </source>
</evidence>
<dbReference type="Pfam" id="PF07992">
    <property type="entry name" value="Pyr_redox_2"/>
    <property type="match status" value="1"/>
</dbReference>
<dbReference type="GO" id="GO:0008670">
    <property type="term" value="F:2,4-dienoyl-CoA reductase (NADPH) activity"/>
    <property type="evidence" value="ECO:0007669"/>
    <property type="project" value="TreeGrafter"/>
</dbReference>